<evidence type="ECO:0000256" key="1">
    <source>
        <dbReference type="ARBA" id="ARBA00022723"/>
    </source>
</evidence>
<evidence type="ECO:0000259" key="8">
    <source>
        <dbReference type="PROSITE" id="PS51188"/>
    </source>
</evidence>
<dbReference type="SMART" id="SM00271">
    <property type="entry name" value="DnaJ"/>
    <property type="match status" value="1"/>
</dbReference>
<keyword evidence="4 6" id="KW-0862">Zinc</keyword>
<dbReference type="CDD" id="cd06257">
    <property type="entry name" value="DnaJ"/>
    <property type="match status" value="1"/>
</dbReference>
<dbReference type="GO" id="GO:0031072">
    <property type="term" value="F:heat shock protein binding"/>
    <property type="evidence" value="ECO:0007669"/>
    <property type="project" value="InterPro"/>
</dbReference>
<dbReference type="InterPro" id="IPR008971">
    <property type="entry name" value="HSP40/DnaJ_pept-bd"/>
</dbReference>
<dbReference type="InterPro" id="IPR018253">
    <property type="entry name" value="DnaJ_domain_CS"/>
</dbReference>
<dbReference type="GO" id="GO:0005524">
    <property type="term" value="F:ATP binding"/>
    <property type="evidence" value="ECO:0007669"/>
    <property type="project" value="InterPro"/>
</dbReference>
<evidence type="ECO:0000259" key="7">
    <source>
        <dbReference type="PROSITE" id="PS50076"/>
    </source>
</evidence>
<keyword evidence="5" id="KW-0143">Chaperone</keyword>
<evidence type="ECO:0000313" key="9">
    <source>
        <dbReference type="EMBL" id="CCA15047.1"/>
    </source>
</evidence>
<dbReference type="SUPFAM" id="SSF49493">
    <property type="entry name" value="HSP40/DnaJ peptide-binding domain"/>
    <property type="match status" value="2"/>
</dbReference>
<dbReference type="InterPro" id="IPR002939">
    <property type="entry name" value="DnaJ_C"/>
</dbReference>
<dbReference type="InterPro" id="IPR001305">
    <property type="entry name" value="HSP_DnaJ_Cys-rich_dom"/>
</dbReference>
<dbReference type="PANTHER" id="PTHR43096:SF52">
    <property type="entry name" value="DNAJ HOMOLOG 1, MITOCHONDRIAL-RELATED"/>
    <property type="match status" value="1"/>
</dbReference>
<dbReference type="CDD" id="cd10719">
    <property type="entry name" value="DnaJ_zf"/>
    <property type="match status" value="1"/>
</dbReference>
<dbReference type="EMBL" id="FR824053">
    <property type="protein sequence ID" value="CCA15047.1"/>
    <property type="molecule type" value="Genomic_DNA"/>
</dbReference>
<feature type="domain" description="CR-type" evidence="8">
    <location>
        <begin position="207"/>
        <end position="285"/>
    </location>
</feature>
<dbReference type="GO" id="GO:0051082">
    <property type="term" value="F:unfolded protein binding"/>
    <property type="evidence" value="ECO:0007669"/>
    <property type="project" value="InterPro"/>
</dbReference>
<dbReference type="Gene3D" id="1.10.287.110">
    <property type="entry name" value="DnaJ domain"/>
    <property type="match status" value="1"/>
</dbReference>
<feature type="domain" description="J" evidence="7">
    <location>
        <begin position="85"/>
        <end position="150"/>
    </location>
</feature>
<dbReference type="PROSITE" id="PS50076">
    <property type="entry name" value="DNAJ_2"/>
    <property type="match status" value="1"/>
</dbReference>
<dbReference type="SUPFAM" id="SSF46565">
    <property type="entry name" value="Chaperone J-domain"/>
    <property type="match status" value="1"/>
</dbReference>
<keyword evidence="2" id="KW-0677">Repeat</keyword>
<gene>
    <name evidence="9" type="primary">AlNc14C8G1047</name>
    <name evidence="9" type="ORF">ALNC14_011900</name>
</gene>
<dbReference type="Pfam" id="PF00684">
    <property type="entry name" value="DnaJ_CXXCXGXG"/>
    <property type="match status" value="1"/>
</dbReference>
<evidence type="ECO:0000256" key="3">
    <source>
        <dbReference type="ARBA" id="ARBA00022771"/>
    </source>
</evidence>
<dbReference type="GO" id="GO:0042026">
    <property type="term" value="P:protein refolding"/>
    <property type="evidence" value="ECO:0007669"/>
    <property type="project" value="TreeGrafter"/>
</dbReference>
<dbReference type="SUPFAM" id="SSF57938">
    <property type="entry name" value="DnaJ/Hsp40 cysteine-rich domain"/>
    <property type="match status" value="1"/>
</dbReference>
<dbReference type="CDD" id="cd10747">
    <property type="entry name" value="DnaJ_C"/>
    <property type="match status" value="1"/>
</dbReference>
<dbReference type="Pfam" id="PF01556">
    <property type="entry name" value="DnaJ_C"/>
    <property type="match status" value="1"/>
</dbReference>
<evidence type="ECO:0000256" key="2">
    <source>
        <dbReference type="ARBA" id="ARBA00022737"/>
    </source>
</evidence>
<protein>
    <submittedName>
        <fullName evidence="9">Chaperone protein dnaJ putative</fullName>
    </submittedName>
</protein>
<evidence type="ECO:0000256" key="6">
    <source>
        <dbReference type="PROSITE-ProRule" id="PRU00546"/>
    </source>
</evidence>
<dbReference type="InterPro" id="IPR012724">
    <property type="entry name" value="DnaJ"/>
</dbReference>
<dbReference type="GO" id="GO:0008270">
    <property type="term" value="F:zinc ion binding"/>
    <property type="evidence" value="ECO:0007669"/>
    <property type="project" value="UniProtKB-KW"/>
</dbReference>
<evidence type="ECO:0000256" key="5">
    <source>
        <dbReference type="ARBA" id="ARBA00023186"/>
    </source>
</evidence>
<sequence length="457" mass="50600">MQRSSSLLLQTFDAVPTRIARRNRWSQCAPNAPPFTLRNPAPFTSQQAHFHTIPNQRVDHKSKHPSWRQKAHFHPTCTQFQSKRDYYDILGVARDASKTDIKKQYYQLAKRYHPDANKNDPEAAKKFAEATEAWEILGDDEKRQMYDNYGHAGVDEQAGFSEGGGFEDIFGEFASMFGQGRKNGRQAQRGSDIQVNLRISFMEAVRGTTRDLPISVKVTCDTCSGSGAKPGTKKTKCRTCNGSGVEVHQQGFFAVEAPCRRCQGEGSIIESPCTTCRGTGTVKKSKVVQVKIPEGVDNGLNLRLAHQGEAGVRGGPSGHLFVGIQVEPDPFFKRKKNDILVDVPISIGQAILGGTVVVPTLSGEVEMKIPRGVQPNTVMQMRGKGVKELNSSRRGSQLVNLQVHVPSSLTPKQEELLKEFMKEEEQVANSGNSTAKTHTFAATVQETMKRIRDFIKK</sequence>
<accession>F0W1W8</accession>
<organism evidence="9">
    <name type="scientific">Albugo laibachii Nc14</name>
    <dbReference type="NCBI Taxonomy" id="890382"/>
    <lineage>
        <taxon>Eukaryota</taxon>
        <taxon>Sar</taxon>
        <taxon>Stramenopiles</taxon>
        <taxon>Oomycota</taxon>
        <taxon>Peronosporomycetes</taxon>
        <taxon>Albuginales</taxon>
        <taxon>Albuginaceae</taxon>
        <taxon>Albugo</taxon>
    </lineage>
</organism>
<dbReference type="Gene3D" id="2.10.230.10">
    <property type="entry name" value="Heat shock protein DnaJ, cysteine-rich domain"/>
    <property type="match status" value="1"/>
</dbReference>
<dbReference type="HAMAP" id="MF_01152">
    <property type="entry name" value="DnaJ"/>
    <property type="match status" value="1"/>
</dbReference>
<dbReference type="FunFam" id="2.60.260.20:FF:000005">
    <property type="entry name" value="Chaperone protein dnaJ 1, mitochondrial"/>
    <property type="match status" value="1"/>
</dbReference>
<keyword evidence="3 6" id="KW-0863">Zinc-finger</keyword>
<reference evidence="9" key="2">
    <citation type="submission" date="2011-02" db="EMBL/GenBank/DDBJ databases">
        <authorList>
            <person name="MacLean D."/>
        </authorList>
    </citation>
    <scope>NUCLEOTIDE SEQUENCE</scope>
</reference>
<dbReference type="PRINTS" id="PR00625">
    <property type="entry name" value="JDOMAIN"/>
</dbReference>
<dbReference type="Pfam" id="PF00226">
    <property type="entry name" value="DnaJ"/>
    <property type="match status" value="1"/>
</dbReference>
<dbReference type="HOGENOM" id="CLU_017633_0_5_1"/>
<name>F0W1W8_9STRA</name>
<dbReference type="NCBIfam" id="NF008035">
    <property type="entry name" value="PRK10767.1"/>
    <property type="match status" value="1"/>
</dbReference>
<dbReference type="Gene3D" id="2.60.260.20">
    <property type="entry name" value="Urease metallochaperone UreE, N-terminal domain"/>
    <property type="match status" value="2"/>
</dbReference>
<dbReference type="AlphaFoldDB" id="F0W1W8"/>
<dbReference type="PROSITE" id="PS00636">
    <property type="entry name" value="DNAJ_1"/>
    <property type="match status" value="1"/>
</dbReference>
<evidence type="ECO:0000256" key="4">
    <source>
        <dbReference type="ARBA" id="ARBA00022833"/>
    </source>
</evidence>
<dbReference type="GO" id="GO:0005737">
    <property type="term" value="C:cytoplasm"/>
    <property type="evidence" value="ECO:0007669"/>
    <property type="project" value="TreeGrafter"/>
</dbReference>
<dbReference type="InterPro" id="IPR036410">
    <property type="entry name" value="HSP_DnaJ_Cys-rich_dom_sf"/>
</dbReference>
<keyword evidence="1 6" id="KW-0479">Metal-binding</keyword>
<dbReference type="InterPro" id="IPR001623">
    <property type="entry name" value="DnaJ_domain"/>
</dbReference>
<proteinExistence type="inferred from homology"/>
<dbReference type="PROSITE" id="PS51188">
    <property type="entry name" value="ZF_CR"/>
    <property type="match status" value="1"/>
</dbReference>
<feature type="zinc finger region" description="CR-type" evidence="6">
    <location>
        <begin position="207"/>
        <end position="285"/>
    </location>
</feature>
<reference evidence="9" key="1">
    <citation type="journal article" date="2011" name="PLoS Biol.">
        <title>Gene gain and loss during evolution of obligate parasitism in the white rust pathogen of Arabidopsis thaliana.</title>
        <authorList>
            <person name="Kemen E."/>
            <person name="Gardiner A."/>
            <person name="Schultz-Larsen T."/>
            <person name="Kemen A.C."/>
            <person name="Balmuth A.L."/>
            <person name="Robert-Seilaniantz A."/>
            <person name="Bailey K."/>
            <person name="Holub E."/>
            <person name="Studholme D.J."/>
            <person name="Maclean D."/>
            <person name="Jones J.D."/>
        </authorList>
    </citation>
    <scope>NUCLEOTIDE SEQUENCE</scope>
</reference>
<dbReference type="NCBIfam" id="TIGR02349">
    <property type="entry name" value="DnaJ_bact"/>
    <property type="match status" value="1"/>
</dbReference>
<dbReference type="GO" id="GO:0009408">
    <property type="term" value="P:response to heat"/>
    <property type="evidence" value="ECO:0007669"/>
    <property type="project" value="InterPro"/>
</dbReference>
<dbReference type="PANTHER" id="PTHR43096">
    <property type="entry name" value="DNAJ HOMOLOG 1, MITOCHONDRIAL-RELATED"/>
    <property type="match status" value="1"/>
</dbReference>
<dbReference type="InterPro" id="IPR036869">
    <property type="entry name" value="J_dom_sf"/>
</dbReference>
<dbReference type="FunFam" id="2.10.230.10:FF:000002">
    <property type="entry name" value="Molecular chaperone DnaJ"/>
    <property type="match status" value="1"/>
</dbReference>